<name>A0ABT9J615_9BACL</name>
<reference evidence="6 7" key="1">
    <citation type="submission" date="2023-08" db="EMBL/GenBank/DDBJ databases">
        <authorList>
            <person name="Park J.-S."/>
        </authorList>
    </citation>
    <scope>NUCLEOTIDE SEQUENCE [LARGE SCALE GENOMIC DNA]</scope>
    <source>
        <strain evidence="6 7">2205SS18-9</strain>
    </source>
</reference>
<comment type="caution">
    <text evidence="6">The sequence shown here is derived from an EMBL/GenBank/DDBJ whole genome shotgun (WGS) entry which is preliminary data.</text>
</comment>
<evidence type="ECO:0000256" key="4">
    <source>
        <dbReference type="ARBA" id="ARBA00023163"/>
    </source>
</evidence>
<evidence type="ECO:0000256" key="1">
    <source>
        <dbReference type="ARBA" id="ARBA00009437"/>
    </source>
</evidence>
<dbReference type="PANTHER" id="PTHR30126">
    <property type="entry name" value="HTH-TYPE TRANSCRIPTIONAL REGULATOR"/>
    <property type="match status" value="1"/>
</dbReference>
<dbReference type="SUPFAM" id="SSF46785">
    <property type="entry name" value="Winged helix' DNA-binding domain"/>
    <property type="match status" value="1"/>
</dbReference>
<organism evidence="6 7">
    <name type="scientific">Chengkuizengella axinellae</name>
    <dbReference type="NCBI Taxonomy" id="3064388"/>
    <lineage>
        <taxon>Bacteria</taxon>
        <taxon>Bacillati</taxon>
        <taxon>Bacillota</taxon>
        <taxon>Bacilli</taxon>
        <taxon>Bacillales</taxon>
        <taxon>Paenibacillaceae</taxon>
        <taxon>Chengkuizengella</taxon>
    </lineage>
</organism>
<evidence type="ECO:0000256" key="2">
    <source>
        <dbReference type="ARBA" id="ARBA00023015"/>
    </source>
</evidence>
<dbReference type="Gene3D" id="1.10.10.10">
    <property type="entry name" value="Winged helix-like DNA-binding domain superfamily/Winged helix DNA-binding domain"/>
    <property type="match status" value="1"/>
</dbReference>
<dbReference type="EMBL" id="JAVAMP010000023">
    <property type="protein sequence ID" value="MDP5277040.1"/>
    <property type="molecule type" value="Genomic_DNA"/>
</dbReference>
<dbReference type="SUPFAM" id="SSF53850">
    <property type="entry name" value="Periplasmic binding protein-like II"/>
    <property type="match status" value="1"/>
</dbReference>
<evidence type="ECO:0000313" key="7">
    <source>
        <dbReference type="Proteomes" id="UP001231941"/>
    </source>
</evidence>
<evidence type="ECO:0000313" key="6">
    <source>
        <dbReference type="EMBL" id="MDP5277040.1"/>
    </source>
</evidence>
<dbReference type="InterPro" id="IPR036390">
    <property type="entry name" value="WH_DNA-bd_sf"/>
</dbReference>
<dbReference type="PRINTS" id="PR00039">
    <property type="entry name" value="HTHLYSR"/>
</dbReference>
<accession>A0ABT9J615</accession>
<dbReference type="PANTHER" id="PTHR30126:SF64">
    <property type="entry name" value="HTH-TYPE TRANSCRIPTIONAL REGULATOR CITR"/>
    <property type="match status" value="1"/>
</dbReference>
<feature type="domain" description="HTH lysR-type" evidence="5">
    <location>
        <begin position="3"/>
        <end position="60"/>
    </location>
</feature>
<gene>
    <name evidence="6" type="ORF">Q5Y73_23360</name>
</gene>
<dbReference type="PROSITE" id="PS50931">
    <property type="entry name" value="HTH_LYSR"/>
    <property type="match status" value="1"/>
</dbReference>
<protein>
    <submittedName>
        <fullName evidence="6">LysR family transcriptional regulator</fullName>
    </submittedName>
</protein>
<evidence type="ECO:0000256" key="3">
    <source>
        <dbReference type="ARBA" id="ARBA00023125"/>
    </source>
</evidence>
<evidence type="ECO:0000259" key="5">
    <source>
        <dbReference type="PROSITE" id="PS50931"/>
    </source>
</evidence>
<keyword evidence="2" id="KW-0805">Transcription regulation</keyword>
<dbReference type="Proteomes" id="UP001231941">
    <property type="component" value="Unassembled WGS sequence"/>
</dbReference>
<keyword evidence="7" id="KW-1185">Reference proteome</keyword>
<proteinExistence type="inferred from homology"/>
<dbReference type="Gene3D" id="3.40.190.290">
    <property type="match status" value="1"/>
</dbReference>
<dbReference type="Pfam" id="PF00126">
    <property type="entry name" value="HTH_1"/>
    <property type="match status" value="1"/>
</dbReference>
<dbReference type="CDD" id="cd05466">
    <property type="entry name" value="PBP2_LTTR_substrate"/>
    <property type="match status" value="1"/>
</dbReference>
<sequence>MVLNMEWYRVFYFTAKTGSLTKAAEELFITQPAVTHSIKQLESKIGGQLFFRTSKGVKLTSEGEVLYKYIEQAYNFIQTGERKIAEMQQLMDGEIKIGAGDTLIKHYLLPYLKEFNESYPDIHIQVTNRTTPETIELLRKGNIDLGIVNLPIEDKNLNIIETLHIEDCFITGNKYKHLAEKPISLETLINYPVILLEKGSNTRKYIDSFTKENGIMIYPEIELGSLDLLVDFSKSGLGIACVIRNFICNELANSRVFEIKLEKPIPPRKVGIVSLKNVPLSTTAKRFIDLISYN</sequence>
<keyword evidence="4" id="KW-0804">Transcription</keyword>
<dbReference type="InterPro" id="IPR036388">
    <property type="entry name" value="WH-like_DNA-bd_sf"/>
</dbReference>
<comment type="similarity">
    <text evidence="1">Belongs to the LysR transcriptional regulatory family.</text>
</comment>
<keyword evidence="3" id="KW-0238">DNA-binding</keyword>
<dbReference type="RefSeq" id="WP_305994342.1">
    <property type="nucleotide sequence ID" value="NZ_JAVAMP010000023.1"/>
</dbReference>
<dbReference type="InterPro" id="IPR000847">
    <property type="entry name" value="LysR_HTH_N"/>
</dbReference>
<dbReference type="InterPro" id="IPR005119">
    <property type="entry name" value="LysR_subst-bd"/>
</dbReference>
<dbReference type="Pfam" id="PF03466">
    <property type="entry name" value="LysR_substrate"/>
    <property type="match status" value="1"/>
</dbReference>